<dbReference type="Pfam" id="PF00697">
    <property type="entry name" value="PRAI"/>
    <property type="match status" value="1"/>
</dbReference>
<gene>
    <name evidence="9 11" type="primary">trpF</name>
    <name evidence="11" type="ORF">GCM10011529_16630</name>
</gene>
<proteinExistence type="inferred from homology"/>
<keyword evidence="7 9" id="KW-0057">Aromatic amino acid biosynthesis</keyword>
<dbReference type="GO" id="GO:0004640">
    <property type="term" value="F:phosphoribosylanthranilate isomerase activity"/>
    <property type="evidence" value="ECO:0007669"/>
    <property type="project" value="UniProtKB-UniRule"/>
</dbReference>
<feature type="domain" description="N-(5'phosphoribosyl) anthranilate isomerase (PRAI)" evidence="10">
    <location>
        <begin position="6"/>
        <end position="207"/>
    </location>
</feature>
<dbReference type="GO" id="GO:0000162">
    <property type="term" value="P:L-tryptophan biosynthetic process"/>
    <property type="evidence" value="ECO:0007669"/>
    <property type="project" value="UniProtKB-UniRule"/>
</dbReference>
<evidence type="ECO:0000256" key="2">
    <source>
        <dbReference type="ARBA" id="ARBA00004664"/>
    </source>
</evidence>
<dbReference type="InterPro" id="IPR044643">
    <property type="entry name" value="TrpF_fam"/>
</dbReference>
<comment type="similarity">
    <text evidence="9">Belongs to the TrpF family.</text>
</comment>
<name>A0A917E759_9SPHN</name>
<reference evidence="11" key="2">
    <citation type="submission" date="2020-09" db="EMBL/GenBank/DDBJ databases">
        <authorList>
            <person name="Sun Q."/>
            <person name="Zhou Y."/>
        </authorList>
    </citation>
    <scope>NUCLEOTIDE SEQUENCE</scope>
    <source>
        <strain evidence="11">CGMCC 1.15519</strain>
    </source>
</reference>
<evidence type="ECO:0000313" key="12">
    <source>
        <dbReference type="Proteomes" id="UP000635071"/>
    </source>
</evidence>
<evidence type="ECO:0000256" key="5">
    <source>
        <dbReference type="ARBA" id="ARBA00022605"/>
    </source>
</evidence>
<keyword evidence="5 9" id="KW-0028">Amino-acid biosynthesis</keyword>
<evidence type="ECO:0000256" key="7">
    <source>
        <dbReference type="ARBA" id="ARBA00023141"/>
    </source>
</evidence>
<dbReference type="EC" id="5.3.1.24" evidence="3 9"/>
<evidence type="ECO:0000256" key="3">
    <source>
        <dbReference type="ARBA" id="ARBA00012572"/>
    </source>
</evidence>
<evidence type="ECO:0000256" key="6">
    <source>
        <dbReference type="ARBA" id="ARBA00022822"/>
    </source>
</evidence>
<evidence type="ECO:0000256" key="4">
    <source>
        <dbReference type="ARBA" id="ARBA00022272"/>
    </source>
</evidence>
<comment type="catalytic activity">
    <reaction evidence="1 9">
        <text>N-(5-phospho-beta-D-ribosyl)anthranilate = 1-(2-carboxyphenylamino)-1-deoxy-D-ribulose 5-phosphate</text>
        <dbReference type="Rhea" id="RHEA:21540"/>
        <dbReference type="ChEBI" id="CHEBI:18277"/>
        <dbReference type="ChEBI" id="CHEBI:58613"/>
        <dbReference type="EC" id="5.3.1.24"/>
    </reaction>
</comment>
<evidence type="ECO:0000256" key="1">
    <source>
        <dbReference type="ARBA" id="ARBA00001164"/>
    </source>
</evidence>
<evidence type="ECO:0000256" key="9">
    <source>
        <dbReference type="HAMAP-Rule" id="MF_00135"/>
    </source>
</evidence>
<comment type="pathway">
    <text evidence="2 9">Amino-acid biosynthesis; L-tryptophan biosynthesis; L-tryptophan from chorismate: step 3/5.</text>
</comment>
<evidence type="ECO:0000313" key="11">
    <source>
        <dbReference type="EMBL" id="GGE10931.1"/>
    </source>
</evidence>
<organism evidence="11 12">
    <name type="scientific">Sandarakinorhabdus glacialis</name>
    <dbReference type="NCBI Taxonomy" id="1614636"/>
    <lineage>
        <taxon>Bacteria</taxon>
        <taxon>Pseudomonadati</taxon>
        <taxon>Pseudomonadota</taxon>
        <taxon>Alphaproteobacteria</taxon>
        <taxon>Sphingomonadales</taxon>
        <taxon>Sphingosinicellaceae</taxon>
        <taxon>Sandarakinorhabdus</taxon>
    </lineage>
</organism>
<reference evidence="11" key="1">
    <citation type="journal article" date="2014" name="Int. J. Syst. Evol. Microbiol.">
        <title>Complete genome sequence of Corynebacterium casei LMG S-19264T (=DSM 44701T), isolated from a smear-ripened cheese.</title>
        <authorList>
            <consortium name="US DOE Joint Genome Institute (JGI-PGF)"/>
            <person name="Walter F."/>
            <person name="Albersmeier A."/>
            <person name="Kalinowski J."/>
            <person name="Ruckert C."/>
        </authorList>
    </citation>
    <scope>NUCLEOTIDE SEQUENCE</scope>
    <source>
        <strain evidence="11">CGMCC 1.15519</strain>
    </source>
</reference>
<comment type="caution">
    <text evidence="11">The sequence shown here is derived from an EMBL/GenBank/DDBJ whole genome shotgun (WGS) entry which is preliminary data.</text>
</comment>
<dbReference type="PANTHER" id="PTHR42894:SF1">
    <property type="entry name" value="N-(5'-PHOSPHORIBOSYL)ANTHRANILATE ISOMERASE"/>
    <property type="match status" value="1"/>
</dbReference>
<accession>A0A917E759</accession>
<dbReference type="InterPro" id="IPR011060">
    <property type="entry name" value="RibuloseP-bd_barrel"/>
</dbReference>
<keyword evidence="8 9" id="KW-0413">Isomerase</keyword>
<sequence>MTTDFKVCGLSTPETVDAAIKAGARYLGFVFFPRSPRHLTPERAAGLIAAVPAGIGKVAVLVDADDALIDAVLAAGIDTLQLHGHETIDRVGGVRARTGRPVWRASGVATRADIAQAIASAGPVDRLLLDAKAPREAVLPGGNGVAFDWQLMLGVSPPMPWGLSGGLDAGNVGAALAALKPAFVDVSSGVEDAPGVKSVSKIMAFANAVRGA</sequence>
<dbReference type="AlphaFoldDB" id="A0A917E759"/>
<evidence type="ECO:0000259" key="10">
    <source>
        <dbReference type="Pfam" id="PF00697"/>
    </source>
</evidence>
<dbReference type="EMBL" id="BMJM01000005">
    <property type="protein sequence ID" value="GGE10931.1"/>
    <property type="molecule type" value="Genomic_DNA"/>
</dbReference>
<dbReference type="SUPFAM" id="SSF51366">
    <property type="entry name" value="Ribulose-phoshate binding barrel"/>
    <property type="match status" value="1"/>
</dbReference>
<keyword evidence="6 9" id="KW-0822">Tryptophan biosynthesis</keyword>
<keyword evidence="12" id="KW-1185">Reference proteome</keyword>
<dbReference type="InterPro" id="IPR013785">
    <property type="entry name" value="Aldolase_TIM"/>
</dbReference>
<dbReference type="NCBIfam" id="NF002295">
    <property type="entry name" value="PRK01222.1-1"/>
    <property type="match status" value="1"/>
</dbReference>
<dbReference type="Gene3D" id="3.20.20.70">
    <property type="entry name" value="Aldolase class I"/>
    <property type="match status" value="1"/>
</dbReference>
<dbReference type="RefSeq" id="WP_188762484.1">
    <property type="nucleotide sequence ID" value="NZ_BMJM01000005.1"/>
</dbReference>
<dbReference type="InterPro" id="IPR001240">
    <property type="entry name" value="PRAI_dom"/>
</dbReference>
<dbReference type="HAMAP" id="MF_00135">
    <property type="entry name" value="PRAI"/>
    <property type="match status" value="1"/>
</dbReference>
<dbReference type="CDD" id="cd00405">
    <property type="entry name" value="PRAI"/>
    <property type="match status" value="1"/>
</dbReference>
<protein>
    <recommendedName>
        <fullName evidence="4 9">N-(5'-phosphoribosyl)anthranilate isomerase</fullName>
        <shortName evidence="9">PRAI</shortName>
        <ecNumber evidence="3 9">5.3.1.24</ecNumber>
    </recommendedName>
</protein>
<dbReference type="Proteomes" id="UP000635071">
    <property type="component" value="Unassembled WGS sequence"/>
</dbReference>
<evidence type="ECO:0000256" key="8">
    <source>
        <dbReference type="ARBA" id="ARBA00023235"/>
    </source>
</evidence>
<dbReference type="PANTHER" id="PTHR42894">
    <property type="entry name" value="N-(5'-PHOSPHORIBOSYL)ANTHRANILATE ISOMERASE"/>
    <property type="match status" value="1"/>
</dbReference>